<keyword evidence="3" id="KW-0479">Metal-binding</keyword>
<evidence type="ECO:0000256" key="7">
    <source>
        <dbReference type="ARBA" id="ARBA00023163"/>
    </source>
</evidence>
<keyword evidence="12" id="KW-1185">Reference proteome</keyword>
<dbReference type="Ensembl" id="ENSAPOT00000006685.1">
    <property type="protein sequence ID" value="ENSAPOP00000025262.1"/>
    <property type="gene ID" value="ENSAPOG00000008314.1"/>
</dbReference>
<dbReference type="Proteomes" id="UP000257200">
    <property type="component" value="Unplaced"/>
</dbReference>
<proteinExistence type="inferred from homology"/>
<evidence type="ECO:0000256" key="4">
    <source>
        <dbReference type="ARBA" id="ARBA00022771"/>
    </source>
</evidence>
<dbReference type="GeneTree" id="ENSGT00390000010349"/>
<dbReference type="AlphaFoldDB" id="A0A3Q1GCJ6"/>
<dbReference type="PANTHER" id="PTHR11618:SF4">
    <property type="entry name" value="TRANSCRIPTION FACTOR IIIB 90 KDA SUBUNIT"/>
    <property type="match status" value="1"/>
</dbReference>
<dbReference type="InterPro" id="IPR000812">
    <property type="entry name" value="TFIIB"/>
</dbReference>
<dbReference type="InterPro" id="IPR013150">
    <property type="entry name" value="TFIIB_cyclin"/>
</dbReference>
<keyword evidence="7" id="KW-0804">Transcription</keyword>
<dbReference type="GO" id="GO:0097550">
    <property type="term" value="C:transcription preinitiation complex"/>
    <property type="evidence" value="ECO:0007669"/>
    <property type="project" value="TreeGrafter"/>
</dbReference>
<evidence type="ECO:0000256" key="8">
    <source>
        <dbReference type="ARBA" id="ARBA00023242"/>
    </source>
</evidence>
<evidence type="ECO:0000256" key="9">
    <source>
        <dbReference type="SAM" id="MobiDB-lite"/>
    </source>
</evidence>
<protein>
    <recommendedName>
        <fullName evidence="10">Transcription factor TFIIB cyclin-like domain-containing protein</fullName>
    </recommendedName>
</protein>
<feature type="region of interest" description="Disordered" evidence="9">
    <location>
        <begin position="88"/>
        <end position="124"/>
    </location>
</feature>
<dbReference type="Ensembl" id="ENSAPOT00000030876.1">
    <property type="protein sequence ID" value="ENSAPOP00000020662.1"/>
    <property type="gene ID" value="ENSAPOG00000024262.1"/>
</dbReference>
<reference evidence="11" key="1">
    <citation type="submission" date="2025-05" db="UniProtKB">
        <authorList>
            <consortium name="Ensembl"/>
        </authorList>
    </citation>
    <scope>IDENTIFICATION</scope>
</reference>
<evidence type="ECO:0000256" key="3">
    <source>
        <dbReference type="ARBA" id="ARBA00022723"/>
    </source>
</evidence>
<feature type="compositionally biased region" description="Gly residues" evidence="9">
    <location>
        <begin position="106"/>
        <end position="123"/>
    </location>
</feature>
<dbReference type="GO" id="GO:0001006">
    <property type="term" value="F:RNA polymerase III type 3 promoter sequence-specific DNA binding"/>
    <property type="evidence" value="ECO:0007669"/>
    <property type="project" value="TreeGrafter"/>
</dbReference>
<dbReference type="PANTHER" id="PTHR11618">
    <property type="entry name" value="TRANSCRIPTION INITIATION FACTOR IIB-RELATED"/>
    <property type="match status" value="1"/>
</dbReference>
<dbReference type="FunFam" id="1.10.472.10:FF:000002">
    <property type="entry name" value="Transcription factor IIIB 90 kDa subunit"/>
    <property type="match status" value="1"/>
</dbReference>
<evidence type="ECO:0000256" key="5">
    <source>
        <dbReference type="ARBA" id="ARBA00022833"/>
    </source>
</evidence>
<evidence type="ECO:0000256" key="6">
    <source>
        <dbReference type="ARBA" id="ARBA00023015"/>
    </source>
</evidence>
<dbReference type="SUPFAM" id="SSF47954">
    <property type="entry name" value="Cyclin-like"/>
    <property type="match status" value="1"/>
</dbReference>
<evidence type="ECO:0000259" key="10">
    <source>
        <dbReference type="Pfam" id="PF00382"/>
    </source>
</evidence>
<evidence type="ECO:0000313" key="12">
    <source>
        <dbReference type="Proteomes" id="UP000257200"/>
    </source>
</evidence>
<dbReference type="GO" id="GO:0000126">
    <property type="term" value="C:transcription factor TFIIIB complex"/>
    <property type="evidence" value="ECO:0007669"/>
    <property type="project" value="TreeGrafter"/>
</dbReference>
<dbReference type="CDD" id="cd20554">
    <property type="entry name" value="CYCLIN_TFIIIB90_rpt2"/>
    <property type="match status" value="1"/>
</dbReference>
<dbReference type="Pfam" id="PF00382">
    <property type="entry name" value="TFIIB"/>
    <property type="match status" value="1"/>
</dbReference>
<comment type="similarity">
    <text evidence="2">Belongs to the TFIIB family.</text>
</comment>
<dbReference type="GO" id="GO:0000995">
    <property type="term" value="F:RNA polymerase III general transcription initiation factor activity"/>
    <property type="evidence" value="ECO:0007669"/>
    <property type="project" value="TreeGrafter"/>
</dbReference>
<dbReference type="GO" id="GO:0017025">
    <property type="term" value="F:TBP-class protein binding"/>
    <property type="evidence" value="ECO:0007669"/>
    <property type="project" value="InterPro"/>
</dbReference>
<evidence type="ECO:0000256" key="2">
    <source>
        <dbReference type="ARBA" id="ARBA00010857"/>
    </source>
</evidence>
<accession>A0A3Q1GCJ6</accession>
<comment type="subcellular location">
    <subcellularLocation>
        <location evidence="1">Nucleus</location>
    </subcellularLocation>
</comment>
<keyword evidence="6" id="KW-0805">Transcription regulation</keyword>
<dbReference type="GO" id="GO:0070897">
    <property type="term" value="P:transcription preinitiation complex assembly"/>
    <property type="evidence" value="ECO:0007669"/>
    <property type="project" value="InterPro"/>
</dbReference>
<sequence>MTALRLVQRMKRDWMHTGRRPSGLCGAALLVAARMHKFRRSVKDVISVVKVCQTTLRKRLTEFEDTPTSQLTIDEFMRVDLEQECDPPSFTASQHKRRPSCCSTPYGGGGRGRGGGGGSGGGMCQRPAACRRSVQAFILKS</sequence>
<dbReference type="GO" id="GO:0008270">
    <property type="term" value="F:zinc ion binding"/>
    <property type="evidence" value="ECO:0007669"/>
    <property type="project" value="UniProtKB-KW"/>
</dbReference>
<dbReference type="InterPro" id="IPR036915">
    <property type="entry name" value="Cyclin-like_sf"/>
</dbReference>
<dbReference type="GO" id="GO:0005634">
    <property type="term" value="C:nucleus"/>
    <property type="evidence" value="ECO:0007669"/>
    <property type="project" value="UniProtKB-SubCell"/>
</dbReference>
<evidence type="ECO:0000256" key="1">
    <source>
        <dbReference type="ARBA" id="ARBA00004123"/>
    </source>
</evidence>
<keyword evidence="8" id="KW-0539">Nucleus</keyword>
<dbReference type="Gene3D" id="1.10.472.10">
    <property type="entry name" value="Cyclin-like"/>
    <property type="match status" value="1"/>
</dbReference>
<keyword evidence="4" id="KW-0863">Zinc-finger</keyword>
<keyword evidence="5" id="KW-0862">Zinc</keyword>
<evidence type="ECO:0000313" key="11">
    <source>
        <dbReference type="Ensembl" id="ENSAPOP00000025262.1"/>
    </source>
</evidence>
<organism evidence="11 12">
    <name type="scientific">Acanthochromis polyacanthus</name>
    <name type="common">spiny chromis</name>
    <dbReference type="NCBI Taxonomy" id="80966"/>
    <lineage>
        <taxon>Eukaryota</taxon>
        <taxon>Metazoa</taxon>
        <taxon>Chordata</taxon>
        <taxon>Craniata</taxon>
        <taxon>Vertebrata</taxon>
        <taxon>Euteleostomi</taxon>
        <taxon>Actinopterygii</taxon>
        <taxon>Neopterygii</taxon>
        <taxon>Teleostei</taxon>
        <taxon>Neoteleostei</taxon>
        <taxon>Acanthomorphata</taxon>
        <taxon>Ovalentaria</taxon>
        <taxon>Pomacentridae</taxon>
        <taxon>Acanthochromis</taxon>
    </lineage>
</organism>
<name>A0A3Q1GCJ6_9TELE</name>
<feature type="domain" description="Transcription factor TFIIB cyclin-like" evidence="10">
    <location>
        <begin position="2"/>
        <end position="65"/>
    </location>
</feature>